<dbReference type="EMBL" id="APCD01000001">
    <property type="protein sequence ID" value="EMT47424.1"/>
    <property type="molecule type" value="Genomic_DNA"/>
</dbReference>
<accession>M8E361</accession>
<evidence type="ECO:0000313" key="2">
    <source>
        <dbReference type="EMBL" id="EMT47424.1"/>
    </source>
</evidence>
<proteinExistence type="predicted"/>
<sequence>MTKLEEIRQTKSYTYKIRQIDAHVFYTVGQNKKAKGGIPMAKKEQKKKQKPKQEETTGFGDKKLEGPDRPST</sequence>
<dbReference type="Proteomes" id="UP000012085">
    <property type="component" value="Unassembled WGS sequence"/>
</dbReference>
<feature type="region of interest" description="Disordered" evidence="1">
    <location>
        <begin position="30"/>
        <end position="72"/>
    </location>
</feature>
<organism evidence="2 3">
    <name type="scientific">Anoxybacillus flavithermus AK1</name>
    <dbReference type="NCBI Taxonomy" id="1297581"/>
    <lineage>
        <taxon>Bacteria</taxon>
        <taxon>Bacillati</taxon>
        <taxon>Bacillota</taxon>
        <taxon>Bacilli</taxon>
        <taxon>Bacillales</taxon>
        <taxon>Anoxybacillaceae</taxon>
        <taxon>Anoxybacillus</taxon>
    </lineage>
</organism>
<gene>
    <name evidence="2" type="ORF">H919_01850</name>
</gene>
<name>M8E361_9BACL</name>
<evidence type="ECO:0000256" key="1">
    <source>
        <dbReference type="SAM" id="MobiDB-lite"/>
    </source>
</evidence>
<feature type="compositionally biased region" description="Basic and acidic residues" evidence="1">
    <location>
        <begin position="51"/>
        <end position="72"/>
    </location>
</feature>
<reference evidence="2 3" key="2">
    <citation type="journal article" date="2015" name="Genome Announc.">
        <title>Genome Sequence of Anoxybacillus flavithermus Strain AK1, a Thermophile Isolated from a Hot Spring in Saudi Arabia.</title>
        <authorList>
            <person name="Khalil A."/>
            <person name="Sivakumar N."/>
            <person name="Qarawi S."/>
        </authorList>
    </citation>
    <scope>NUCLEOTIDE SEQUENCE [LARGE SCALE GENOMIC DNA]</scope>
    <source>
        <strain evidence="2 3">AK1</strain>
    </source>
</reference>
<dbReference type="PATRIC" id="fig|1297581.3.peg.380"/>
<evidence type="ECO:0000313" key="3">
    <source>
        <dbReference type="Proteomes" id="UP000012085"/>
    </source>
</evidence>
<dbReference type="AlphaFoldDB" id="M8E361"/>
<reference evidence="2 3" key="1">
    <citation type="submission" date="2013-03" db="EMBL/GenBank/DDBJ databases">
        <title>Assembly of a new bacterial strain Anoxybacillus flavithermus AK1.</title>
        <authorList>
            <person name="Rajan I."/>
            <person name="PoliReddy D."/>
            <person name="Sugumar T."/>
            <person name="Rathinam K."/>
            <person name="Alqarawi S."/>
            <person name="Khalil A.B."/>
            <person name="Sivakumar N."/>
        </authorList>
    </citation>
    <scope>NUCLEOTIDE SEQUENCE [LARGE SCALE GENOMIC DNA]</scope>
    <source>
        <strain evidence="2 3">AK1</strain>
    </source>
</reference>
<comment type="caution">
    <text evidence="2">The sequence shown here is derived from an EMBL/GenBank/DDBJ whole genome shotgun (WGS) entry which is preliminary data.</text>
</comment>
<protein>
    <submittedName>
        <fullName evidence="2">Uncharacterized protein</fullName>
    </submittedName>
</protein>